<dbReference type="PANTHER" id="PTHR34106:SF5">
    <property type="entry name" value="GLYCOSIDASE"/>
    <property type="match status" value="1"/>
</dbReference>
<evidence type="ECO:0000313" key="3">
    <source>
        <dbReference type="EMBL" id="KKK95085.1"/>
    </source>
</evidence>
<reference evidence="3" key="1">
    <citation type="journal article" date="2015" name="Nature">
        <title>Complex archaea that bridge the gap between prokaryotes and eukaryotes.</title>
        <authorList>
            <person name="Spang A."/>
            <person name="Saw J.H."/>
            <person name="Jorgensen S.L."/>
            <person name="Zaremba-Niedzwiedzka K."/>
            <person name="Martijn J."/>
            <person name="Lind A.E."/>
            <person name="van Eijk R."/>
            <person name="Schleper C."/>
            <person name="Guy L."/>
            <person name="Ettema T.J."/>
        </authorList>
    </citation>
    <scope>NUCLEOTIDE SEQUENCE</scope>
</reference>
<dbReference type="EMBL" id="LAZR01047064">
    <property type="protein sequence ID" value="KKK95085.1"/>
    <property type="molecule type" value="Genomic_DNA"/>
</dbReference>
<protein>
    <recommendedName>
        <fullName evidence="4">Glycosidase</fullName>
    </recommendedName>
</protein>
<dbReference type="Gene3D" id="2.115.10.20">
    <property type="entry name" value="Glycosyl hydrolase domain, family 43"/>
    <property type="match status" value="1"/>
</dbReference>
<name>A0A0F9AA61_9ZZZZ</name>
<dbReference type="PANTHER" id="PTHR34106">
    <property type="entry name" value="GLYCOSIDASE"/>
    <property type="match status" value="1"/>
</dbReference>
<keyword evidence="2" id="KW-0808">Transferase</keyword>
<evidence type="ECO:0008006" key="4">
    <source>
        <dbReference type="Google" id="ProtNLM"/>
    </source>
</evidence>
<proteinExistence type="predicted"/>
<dbReference type="InterPro" id="IPR007184">
    <property type="entry name" value="Mannoside_phosphorylase"/>
</dbReference>
<sequence>VLYYGAKDTSAGPIYRLGAVILDKAEPTKVVGRAGIPILSPRENYERIGDVPNIVFATGMLVSDSGKLKIFYGAANSCICIGETTVKEIVANCFASDKEY</sequence>
<evidence type="ECO:0000256" key="2">
    <source>
        <dbReference type="ARBA" id="ARBA00022679"/>
    </source>
</evidence>
<dbReference type="AlphaFoldDB" id="A0A0F9AA61"/>
<gene>
    <name evidence="3" type="ORF">LCGC14_2676340</name>
</gene>
<accession>A0A0F9AA61</accession>
<comment type="caution">
    <text evidence="3">The sequence shown here is derived from an EMBL/GenBank/DDBJ whole genome shotgun (WGS) entry which is preliminary data.</text>
</comment>
<organism evidence="3">
    <name type="scientific">marine sediment metagenome</name>
    <dbReference type="NCBI Taxonomy" id="412755"/>
    <lineage>
        <taxon>unclassified sequences</taxon>
        <taxon>metagenomes</taxon>
        <taxon>ecological metagenomes</taxon>
    </lineage>
</organism>
<dbReference type="Pfam" id="PF04041">
    <property type="entry name" value="Glyco_hydro_130"/>
    <property type="match status" value="1"/>
</dbReference>
<dbReference type="GO" id="GO:0016757">
    <property type="term" value="F:glycosyltransferase activity"/>
    <property type="evidence" value="ECO:0007669"/>
    <property type="project" value="UniProtKB-KW"/>
</dbReference>
<feature type="non-terminal residue" evidence="3">
    <location>
        <position position="1"/>
    </location>
</feature>
<evidence type="ECO:0000256" key="1">
    <source>
        <dbReference type="ARBA" id="ARBA00022676"/>
    </source>
</evidence>
<dbReference type="SUPFAM" id="SSF75005">
    <property type="entry name" value="Arabinanase/levansucrase/invertase"/>
    <property type="match status" value="1"/>
</dbReference>
<keyword evidence="1" id="KW-0328">Glycosyltransferase</keyword>
<dbReference type="InterPro" id="IPR023296">
    <property type="entry name" value="Glyco_hydro_beta-prop_sf"/>
</dbReference>